<gene>
    <name evidence="3" type="ORF">FRACYDRAFT_196154</name>
</gene>
<reference evidence="3 4" key="1">
    <citation type="submission" date="2016-09" db="EMBL/GenBank/DDBJ databases">
        <title>Extensive genetic diversity and differential bi-allelic expression allows diatom success in the polar Southern Ocean.</title>
        <authorList>
            <consortium name="DOE Joint Genome Institute"/>
            <person name="Mock T."/>
            <person name="Otillar R.P."/>
            <person name="Strauss J."/>
            <person name="Dupont C."/>
            <person name="Frickenhaus S."/>
            <person name="Maumus F."/>
            <person name="Mcmullan M."/>
            <person name="Sanges R."/>
            <person name="Schmutz J."/>
            <person name="Toseland A."/>
            <person name="Valas R."/>
            <person name="Veluchamy A."/>
            <person name="Ward B.J."/>
            <person name="Allen A."/>
            <person name="Barry K."/>
            <person name="Falciatore A."/>
            <person name="Ferrante M."/>
            <person name="Fortunato A.E."/>
            <person name="Gloeckner G."/>
            <person name="Gruber A."/>
            <person name="Hipkin R."/>
            <person name="Janech M."/>
            <person name="Kroth P."/>
            <person name="Leese F."/>
            <person name="Lindquist E."/>
            <person name="Lyon B.R."/>
            <person name="Martin J."/>
            <person name="Mayer C."/>
            <person name="Parker M."/>
            <person name="Quesneville H."/>
            <person name="Raymond J."/>
            <person name="Uhlig C."/>
            <person name="Valentin K.U."/>
            <person name="Worden A.Z."/>
            <person name="Armbrust E.V."/>
            <person name="Bowler C."/>
            <person name="Green B."/>
            <person name="Moulton V."/>
            <person name="Van Oosterhout C."/>
            <person name="Grigoriev I."/>
        </authorList>
    </citation>
    <scope>NUCLEOTIDE SEQUENCE [LARGE SCALE GENOMIC DNA]</scope>
    <source>
        <strain evidence="3 4">CCMP1102</strain>
    </source>
</reference>
<organism evidence="3 4">
    <name type="scientific">Fragilariopsis cylindrus CCMP1102</name>
    <dbReference type="NCBI Taxonomy" id="635003"/>
    <lineage>
        <taxon>Eukaryota</taxon>
        <taxon>Sar</taxon>
        <taxon>Stramenopiles</taxon>
        <taxon>Ochrophyta</taxon>
        <taxon>Bacillariophyta</taxon>
        <taxon>Bacillariophyceae</taxon>
        <taxon>Bacillariophycidae</taxon>
        <taxon>Bacillariales</taxon>
        <taxon>Bacillariaceae</taxon>
        <taxon>Fragilariopsis</taxon>
    </lineage>
</organism>
<keyword evidence="4" id="KW-1185">Reference proteome</keyword>
<dbReference type="InParanoid" id="A0A1E7ES55"/>
<feature type="compositionally biased region" description="Basic residues" evidence="1">
    <location>
        <begin position="171"/>
        <end position="182"/>
    </location>
</feature>
<evidence type="ECO:0000259" key="2">
    <source>
        <dbReference type="Pfam" id="PF03457"/>
    </source>
</evidence>
<feature type="domain" description="Helicase-associated" evidence="2">
    <location>
        <begin position="7"/>
        <end position="72"/>
    </location>
</feature>
<dbReference type="Proteomes" id="UP000095751">
    <property type="component" value="Unassembled WGS sequence"/>
</dbReference>
<evidence type="ECO:0000313" key="3">
    <source>
        <dbReference type="EMBL" id="OEU08624.1"/>
    </source>
</evidence>
<feature type="domain" description="Helicase-associated" evidence="2">
    <location>
        <begin position="83"/>
        <end position="148"/>
    </location>
</feature>
<dbReference type="KEGG" id="fcy:FRACYDRAFT_196154"/>
<name>A0A1E7ES55_9STRA</name>
<protein>
    <recommendedName>
        <fullName evidence="2">Helicase-associated domain-containing protein</fullName>
    </recommendedName>
</protein>
<proteinExistence type="predicted"/>
<feature type="region of interest" description="Disordered" evidence="1">
    <location>
        <begin position="162"/>
        <end position="182"/>
    </location>
</feature>
<dbReference type="AlphaFoldDB" id="A0A1E7ES55"/>
<evidence type="ECO:0000256" key="1">
    <source>
        <dbReference type="SAM" id="MobiDB-lite"/>
    </source>
</evidence>
<dbReference type="PANTHER" id="PTHR33418">
    <property type="entry name" value="HELICASE-ASSOCIATED"/>
    <property type="match status" value="1"/>
</dbReference>
<sequence>MWQTFPSWDERRQELAEYKIKYGHTNVRDVGTRSQLGRWVVTQRIQYRFYNTKSEHSHMTPARIKSLNKLDFQWAPRGIKTCSWEDRYQQYKKYVKIYGSTNMCPSVTEPALVNWVNKQRFNYKTFLRTGKKNAMTVERIKLLENIGFQWILRSYTPRENQKKSSLVRLPPTKKPKREMREV</sequence>
<dbReference type="Gene3D" id="6.10.140.530">
    <property type="match status" value="2"/>
</dbReference>
<dbReference type="Pfam" id="PF03457">
    <property type="entry name" value="HA"/>
    <property type="match status" value="2"/>
</dbReference>
<evidence type="ECO:0000313" key="4">
    <source>
        <dbReference type="Proteomes" id="UP000095751"/>
    </source>
</evidence>
<accession>A0A1E7ES55</accession>
<dbReference type="PANTHER" id="PTHR33418:SF1">
    <property type="entry name" value="HELICASE-ASSOCIATED DOMAIN-CONTAINING PROTEIN"/>
    <property type="match status" value="1"/>
</dbReference>
<dbReference type="InterPro" id="IPR005114">
    <property type="entry name" value="Helicase_assoc"/>
</dbReference>
<dbReference type="EMBL" id="KV784379">
    <property type="protein sequence ID" value="OEU08624.1"/>
    <property type="molecule type" value="Genomic_DNA"/>
</dbReference>